<dbReference type="PIRSF" id="PIRSF011444">
    <property type="entry name" value="DUF1287"/>
    <property type="match status" value="1"/>
</dbReference>
<dbReference type="Pfam" id="PF06940">
    <property type="entry name" value="DUF1287"/>
    <property type="match status" value="1"/>
</dbReference>
<dbReference type="AlphaFoldDB" id="A0A3B0Z3P5"/>
<dbReference type="EMBL" id="UOFN01000047">
    <property type="protein sequence ID" value="VAW75336.1"/>
    <property type="molecule type" value="Genomic_DNA"/>
</dbReference>
<evidence type="ECO:0000313" key="1">
    <source>
        <dbReference type="EMBL" id="VAW75336.1"/>
    </source>
</evidence>
<gene>
    <name evidence="1" type="ORF">MNBD_GAMMA15-481</name>
</gene>
<protein>
    <submittedName>
        <fullName evidence="1">Uncharacterized protein YijF</fullName>
    </submittedName>
</protein>
<proteinExistence type="predicted"/>
<name>A0A3B0Z3P5_9ZZZZ</name>
<organism evidence="1">
    <name type="scientific">hydrothermal vent metagenome</name>
    <dbReference type="NCBI Taxonomy" id="652676"/>
    <lineage>
        <taxon>unclassified sequences</taxon>
        <taxon>metagenomes</taxon>
        <taxon>ecological metagenomes</taxon>
    </lineage>
</organism>
<accession>A0A3B0Z3P5</accession>
<reference evidence="1" key="1">
    <citation type="submission" date="2018-06" db="EMBL/GenBank/DDBJ databases">
        <authorList>
            <person name="Zhirakovskaya E."/>
        </authorList>
    </citation>
    <scope>NUCLEOTIDE SEQUENCE</scope>
</reference>
<dbReference type="InterPro" id="IPR009706">
    <property type="entry name" value="DUF1287"/>
</dbReference>
<sequence>MAPNPHLRSLLSSIAFLCLVSPASSDAGSDDIVPSFIKAAKERTTHDVTYDGSYFSIPYPGGDVPSNIGVCTDVVIRSFRQAGIDLQKNVHEDMSRNFHLYPSKRIWGLGKPDSNIDHRRVPNLRVFFERFGVSLQVTTKAEDYLPGDLVTWRLPGNLPHIGIVIDEKSSEGNIPLISHNIGNGPKISNMLFDYPITGHYRYPVN</sequence>